<protein>
    <submittedName>
        <fullName evidence="1">Uncharacterized protein</fullName>
    </submittedName>
</protein>
<organism evidence="1 2">
    <name type="scientific">Amborella trichopoda</name>
    <dbReference type="NCBI Taxonomy" id="13333"/>
    <lineage>
        <taxon>Eukaryota</taxon>
        <taxon>Viridiplantae</taxon>
        <taxon>Streptophyta</taxon>
        <taxon>Embryophyta</taxon>
        <taxon>Tracheophyta</taxon>
        <taxon>Spermatophyta</taxon>
        <taxon>Magnoliopsida</taxon>
        <taxon>Amborellales</taxon>
        <taxon>Amborellaceae</taxon>
        <taxon>Amborella</taxon>
    </lineage>
</organism>
<name>W1NHV6_AMBTC</name>
<evidence type="ECO:0000313" key="2">
    <source>
        <dbReference type="Proteomes" id="UP000017836"/>
    </source>
</evidence>
<dbReference type="HOGENOM" id="CLU_2761140_0_0_1"/>
<dbReference type="AlphaFoldDB" id="W1NHV6"/>
<dbReference type="EMBL" id="KI397507">
    <property type="protein sequence ID" value="ERM94750.1"/>
    <property type="molecule type" value="Genomic_DNA"/>
</dbReference>
<accession>W1NHV6</accession>
<evidence type="ECO:0000313" key="1">
    <source>
        <dbReference type="EMBL" id="ERM94750.1"/>
    </source>
</evidence>
<dbReference type="Proteomes" id="UP000017836">
    <property type="component" value="Unassembled WGS sequence"/>
</dbReference>
<gene>
    <name evidence="1" type="ORF">AMTR_s00011p00256600</name>
</gene>
<keyword evidence="2" id="KW-1185">Reference proteome</keyword>
<dbReference type="Gramene" id="ERM94750">
    <property type="protein sequence ID" value="ERM94750"/>
    <property type="gene ID" value="AMTR_s00011p00256600"/>
</dbReference>
<proteinExistence type="predicted"/>
<sequence length="70" mass="8026">MARFVKTYKYELERKACAPVFPNLFASITGISGLARGAVLGACRGDQPYTRRRRCKHELRLLWWHTVCVG</sequence>
<reference evidence="2" key="1">
    <citation type="journal article" date="2013" name="Science">
        <title>The Amborella genome and the evolution of flowering plants.</title>
        <authorList>
            <consortium name="Amborella Genome Project"/>
        </authorList>
    </citation>
    <scope>NUCLEOTIDE SEQUENCE [LARGE SCALE GENOMIC DNA]</scope>
</reference>